<sequence>MKNLLRVFGSKEVSRHANQVGRHLDELFHLTMDRTVRLAVTGLNQSGKTVFTTTLIHHLLHALEGANLPNFSVASENRLLGTRVMLQPDLDVPAFTYERYMRSLLGNKPTWPVPTDALSEIRLAIRYKPSGILSSRLTSSATLHLDIIDYPGEWLIDLPMLQLSFEAWSEQTLRHCEEEPRRSLSAQWRDHLTRLDPTAQATDETLRESARLYTDFLLACKSSKVGLSFLQPGRFTIPGDLKGAPLLTFCPLPPPGAHGVIPGSLREEMARRFESYQKLVAEGFLKRYFSRFDRQIVLLDLLGALNRGPGAFADMRAALEAILGHFRHGPSNLLNRLFNPRIDRLLFAATKADYVAADQHPNLERLLRRLVARSANDASFQGVEIQTQPLASLRCTRTVMREHQGRRLSFVQGTPRGRERETLLFPGEIPDALPEAEDWDTHRFHFMEFEPRRPPDTEGLAPPHIRLDQALEFLLGDKLR</sequence>
<organism evidence="1 2">
    <name type="scientific">Candidatus Magnetaquiglobus chichijimensis</name>
    <dbReference type="NCBI Taxonomy" id="3141448"/>
    <lineage>
        <taxon>Bacteria</taxon>
        <taxon>Pseudomonadati</taxon>
        <taxon>Pseudomonadota</taxon>
        <taxon>Magnetococcia</taxon>
        <taxon>Magnetococcales</taxon>
        <taxon>Candidatus Magnetaquicoccaceae</taxon>
        <taxon>Candidatus Magnetaquiglobus</taxon>
    </lineage>
</organism>
<dbReference type="PIRSF" id="PIRSF019381">
    <property type="entry name" value="YcjX"/>
    <property type="match status" value="1"/>
</dbReference>
<keyword evidence="2" id="KW-1185">Reference proteome</keyword>
<proteinExistence type="predicted"/>
<evidence type="ECO:0000313" key="1">
    <source>
        <dbReference type="EMBL" id="GAB0055833.1"/>
    </source>
</evidence>
<protein>
    <recommendedName>
        <fullName evidence="3">YcjX family protein</fullName>
    </recommendedName>
</protein>
<accession>A0ABQ0C4L9</accession>
<comment type="caution">
    <text evidence="1">The sequence shown here is derived from an EMBL/GenBank/DDBJ whole genome shotgun (WGS) entry which is preliminary data.</text>
</comment>
<dbReference type="InterPro" id="IPR007413">
    <property type="entry name" value="YcjX-like"/>
</dbReference>
<dbReference type="Proteomes" id="UP001628193">
    <property type="component" value="Unassembled WGS sequence"/>
</dbReference>
<reference evidence="1 2" key="2">
    <citation type="submission" date="2024-09" db="EMBL/GenBank/DDBJ databases">
        <title>Draft genome sequence of Candidatus Magnetaquicoccaceae bacterium FCR-1.</title>
        <authorList>
            <person name="Shimoshige H."/>
            <person name="Shimamura S."/>
            <person name="Taoka A."/>
            <person name="Kobayashi H."/>
            <person name="Maekawa T."/>
        </authorList>
    </citation>
    <scope>NUCLEOTIDE SEQUENCE [LARGE SCALE GENOMIC DNA]</scope>
    <source>
        <strain evidence="1 2">FCR-1</strain>
    </source>
</reference>
<name>A0ABQ0C4L9_9PROT</name>
<evidence type="ECO:0008006" key="3">
    <source>
        <dbReference type="Google" id="ProtNLM"/>
    </source>
</evidence>
<dbReference type="Pfam" id="PF04317">
    <property type="entry name" value="DUF463"/>
    <property type="match status" value="1"/>
</dbReference>
<dbReference type="PANTHER" id="PTHR38605:SF1">
    <property type="entry name" value="ATPASE"/>
    <property type="match status" value="1"/>
</dbReference>
<reference evidence="1 2" key="1">
    <citation type="submission" date="2024-05" db="EMBL/GenBank/DDBJ databases">
        <authorList>
            <consortium name="Candidatus Magnetaquicoccaceae bacterium FCR-1 genome sequencing consortium"/>
            <person name="Shimoshige H."/>
            <person name="Shimamura S."/>
            <person name="Taoka A."/>
            <person name="Kobayashi H."/>
            <person name="Maekawa T."/>
        </authorList>
    </citation>
    <scope>NUCLEOTIDE SEQUENCE [LARGE SCALE GENOMIC DNA]</scope>
    <source>
        <strain evidence="1 2">FCR-1</strain>
    </source>
</reference>
<dbReference type="PANTHER" id="PTHR38605">
    <property type="entry name" value="ATPASE-RELATED"/>
    <property type="match status" value="1"/>
</dbReference>
<dbReference type="RefSeq" id="WP_420903545.1">
    <property type="nucleotide sequence ID" value="NZ_BAAFGK010000001.1"/>
</dbReference>
<evidence type="ECO:0000313" key="2">
    <source>
        <dbReference type="Proteomes" id="UP001628193"/>
    </source>
</evidence>
<gene>
    <name evidence="1" type="primary">ycjX</name>
    <name evidence="1" type="ORF">SIID45300_00130</name>
</gene>
<dbReference type="EMBL" id="BAAFGK010000001">
    <property type="protein sequence ID" value="GAB0055833.1"/>
    <property type="molecule type" value="Genomic_DNA"/>
</dbReference>